<dbReference type="AlphaFoldDB" id="A0A2V1GZW6"/>
<evidence type="ECO:0000313" key="2">
    <source>
        <dbReference type="Proteomes" id="UP000244906"/>
    </source>
</evidence>
<name>A0A2V1GZW6_9GAMM</name>
<reference evidence="1 2" key="1">
    <citation type="submission" date="2018-04" db="EMBL/GenBank/DDBJ databases">
        <title>Thalassorhabdus spongiae gen. nov., sp. nov., isolated from a marine sponge in South-West Iceland.</title>
        <authorList>
            <person name="Knobloch S."/>
            <person name="Daussin A."/>
            <person name="Johannsson R."/>
            <person name="Marteinsson V.T."/>
        </authorList>
    </citation>
    <scope>NUCLEOTIDE SEQUENCE [LARGE SCALE GENOMIC DNA]</scope>
    <source>
        <strain evidence="1 2">Hp12</strain>
    </source>
</reference>
<dbReference type="RefSeq" id="WP_116687336.1">
    <property type="nucleotide sequence ID" value="NZ_CAWNYD010000004.1"/>
</dbReference>
<proteinExistence type="predicted"/>
<organism evidence="1 2">
    <name type="scientific">Pelagibaculum spongiae</name>
    <dbReference type="NCBI Taxonomy" id="2080658"/>
    <lineage>
        <taxon>Bacteria</taxon>
        <taxon>Pseudomonadati</taxon>
        <taxon>Pseudomonadota</taxon>
        <taxon>Gammaproteobacteria</taxon>
        <taxon>Oceanospirillales</taxon>
        <taxon>Pelagibaculum</taxon>
    </lineage>
</organism>
<dbReference type="Proteomes" id="UP000244906">
    <property type="component" value="Unassembled WGS sequence"/>
</dbReference>
<dbReference type="EMBL" id="QDDL01000004">
    <property type="protein sequence ID" value="PVZ68952.1"/>
    <property type="molecule type" value="Genomic_DNA"/>
</dbReference>
<accession>A0A2V1GZW6</accession>
<evidence type="ECO:0000313" key="1">
    <source>
        <dbReference type="EMBL" id="PVZ68952.1"/>
    </source>
</evidence>
<gene>
    <name evidence="1" type="ORF">DC094_11950</name>
</gene>
<sequence>MDITVISAKQRFINEFTIAINRIISKLLIANFQEGVTVASDYNTSPKTEALHIQATLAHACAASHDTKKLKQSDMSFSEATMVKTGERIYLSSQRNKSTPIICDTAACLALYLAHQCIARYGHAEIINDSRSRHTWLLVNRNLTSSITMPHTWGGESFIVDIWQPIAKNGLITSTRKKTSMELAGEAFFLAQSRSCVDIGLDLDKILSVAVLSIFEPT</sequence>
<protein>
    <submittedName>
        <fullName evidence="1">Uncharacterized protein</fullName>
    </submittedName>
</protein>
<keyword evidence="2" id="KW-1185">Reference proteome</keyword>
<comment type="caution">
    <text evidence="1">The sequence shown here is derived from an EMBL/GenBank/DDBJ whole genome shotgun (WGS) entry which is preliminary data.</text>
</comment>
<dbReference type="OrthoDB" id="5633672at2"/>